<dbReference type="GO" id="GO:0005634">
    <property type="term" value="C:nucleus"/>
    <property type="evidence" value="ECO:0007669"/>
    <property type="project" value="TreeGrafter"/>
</dbReference>
<gene>
    <name evidence="3" type="ORF">RFH988_LOCUS2677</name>
</gene>
<feature type="transmembrane region" description="Helical" evidence="1">
    <location>
        <begin position="500"/>
        <end position="520"/>
    </location>
</feature>
<feature type="domain" description="USP" evidence="2">
    <location>
        <begin position="1"/>
        <end position="303"/>
    </location>
</feature>
<name>A0A813R5H2_9BILA</name>
<dbReference type="Gene3D" id="3.90.70.10">
    <property type="entry name" value="Cysteine proteinases"/>
    <property type="match status" value="1"/>
</dbReference>
<keyword evidence="1" id="KW-1133">Transmembrane helix</keyword>
<sequence length="724" mass="84710">MFILYYLLDSHEFLNLVISLITDEIDAIKIQINEQSLLFNHIIVDPTTNNFQFGLSTERCCEICGMSTITTEIHTALLIHVTDEESNTAKNNSLTDLLENYFASESMDGCYCDNCQSNQRKYIKYNLERLPRIFIFYLKRWHITKNSNGELQSVSKEDHPIDCSIEINVYPFCSSNTYEPPMINYLDELPNLKDLLKQREQILNIIEPKRAKIEQNDSEKIIRKPKEINREENIIATHAKYRLFAVINHHGGSSDVGHYTSTVYDAKGDTWWTYDDTSVASCTEQRVLKDLAPDAYGVMYMHKDIVKFDSQTLSFNKTGYVKLVFPTLIHLWQVYNVYLSSNNQQMPLIHFHVPWSNEDLYNLITLRNPSSPSTILPKSLHRQMRLKLHRPSPSTIDEYPSLELFLDSKLSYNLQITYSFLDILSQLIRYYIYLLPTFLFTVLCISYSLQVNDIRLRTYQTMLAWQIHIPIAILITILYKIIIHLFPSLNFVVNIHSNGYYFFFLPLIIYFLALSLWALISFIIDYLIFDFIRILLYPILICANNELNLQLGYTRLIQLFFLLMPLFSTIMFSGSQGHVTLFMIALLHIIWRGTINGRLREILTTILLFHGLLVFLNLTGFIIHIRSLIIQGLYPLYMMMSDPSFLSAICCILTFYLRFIFPRLQIQSIQTIKLNFLKYNRSVLILLAIISQVFCSYSMHHLWILTSFIFIHVAVIFFNPSHRD</sequence>
<dbReference type="GO" id="GO:0004843">
    <property type="term" value="F:cysteine-type deubiquitinase activity"/>
    <property type="evidence" value="ECO:0007669"/>
    <property type="project" value="InterPro"/>
</dbReference>
<dbReference type="PROSITE" id="PS50235">
    <property type="entry name" value="USP_3"/>
    <property type="match status" value="1"/>
</dbReference>
<dbReference type="CDD" id="cd02257">
    <property type="entry name" value="Peptidase_C19"/>
    <property type="match status" value="1"/>
</dbReference>
<proteinExistence type="predicted"/>
<dbReference type="Pfam" id="PF00443">
    <property type="entry name" value="UCH"/>
    <property type="match status" value="1"/>
</dbReference>
<evidence type="ECO:0000313" key="4">
    <source>
        <dbReference type="Proteomes" id="UP000663882"/>
    </source>
</evidence>
<dbReference type="GO" id="GO:0000082">
    <property type="term" value="P:G1/S transition of mitotic cell cycle"/>
    <property type="evidence" value="ECO:0007669"/>
    <property type="project" value="TreeGrafter"/>
</dbReference>
<dbReference type="OrthoDB" id="289038at2759"/>
<dbReference type="AlphaFoldDB" id="A0A813R5H2"/>
<dbReference type="InterPro" id="IPR050164">
    <property type="entry name" value="Peptidase_C19"/>
</dbReference>
<dbReference type="Pfam" id="PF24660">
    <property type="entry name" value="PGAP1_3rd"/>
    <property type="match status" value="1"/>
</dbReference>
<dbReference type="InterPro" id="IPR018200">
    <property type="entry name" value="USP_CS"/>
</dbReference>
<organism evidence="3 4">
    <name type="scientific">Rotaria sordida</name>
    <dbReference type="NCBI Taxonomy" id="392033"/>
    <lineage>
        <taxon>Eukaryota</taxon>
        <taxon>Metazoa</taxon>
        <taxon>Spiralia</taxon>
        <taxon>Gnathifera</taxon>
        <taxon>Rotifera</taxon>
        <taxon>Eurotatoria</taxon>
        <taxon>Bdelloidea</taxon>
        <taxon>Philodinida</taxon>
        <taxon>Philodinidae</taxon>
        <taxon>Rotaria</taxon>
    </lineage>
</organism>
<reference evidence="3" key="1">
    <citation type="submission" date="2021-02" db="EMBL/GenBank/DDBJ databases">
        <authorList>
            <person name="Nowell W R."/>
        </authorList>
    </citation>
    <scope>NUCLEOTIDE SEQUENCE</scope>
</reference>
<dbReference type="GO" id="GO:0005829">
    <property type="term" value="C:cytosol"/>
    <property type="evidence" value="ECO:0007669"/>
    <property type="project" value="TreeGrafter"/>
</dbReference>
<dbReference type="PANTHER" id="PTHR24006">
    <property type="entry name" value="UBIQUITIN CARBOXYL-TERMINAL HYDROLASE"/>
    <property type="match status" value="1"/>
</dbReference>
<dbReference type="InterPro" id="IPR038765">
    <property type="entry name" value="Papain-like_cys_pep_sf"/>
</dbReference>
<accession>A0A813R5H2</accession>
<dbReference type="PROSITE" id="PS00973">
    <property type="entry name" value="USP_2"/>
    <property type="match status" value="1"/>
</dbReference>
<feature type="transmembrane region" description="Helical" evidence="1">
    <location>
        <begin position="645"/>
        <end position="664"/>
    </location>
</feature>
<keyword evidence="1" id="KW-0472">Membrane</keyword>
<comment type="caution">
    <text evidence="3">The sequence shown here is derived from an EMBL/GenBank/DDBJ whole genome shotgun (WGS) entry which is preliminary data.</text>
</comment>
<feature type="transmembrane region" description="Helical" evidence="1">
    <location>
        <begin position="579"/>
        <end position="595"/>
    </location>
</feature>
<evidence type="ECO:0000313" key="3">
    <source>
        <dbReference type="EMBL" id="CAF0776942.1"/>
    </source>
</evidence>
<dbReference type="InterPro" id="IPR028889">
    <property type="entry name" value="USP"/>
</dbReference>
<feature type="transmembrane region" description="Helical" evidence="1">
    <location>
        <begin position="469"/>
        <end position="493"/>
    </location>
</feature>
<dbReference type="Proteomes" id="UP000663882">
    <property type="component" value="Unassembled WGS sequence"/>
</dbReference>
<feature type="transmembrane region" description="Helical" evidence="1">
    <location>
        <begin position="602"/>
        <end position="625"/>
    </location>
</feature>
<dbReference type="PANTHER" id="PTHR24006:SF915">
    <property type="entry name" value="UBIQUITIN CARBOXYL-TERMINAL HYDROLASE-RELATED"/>
    <property type="match status" value="1"/>
</dbReference>
<feature type="transmembrane region" description="Helical" evidence="1">
    <location>
        <begin position="430"/>
        <end position="449"/>
    </location>
</feature>
<protein>
    <recommendedName>
        <fullName evidence="2">USP domain-containing protein</fullName>
    </recommendedName>
</protein>
<evidence type="ECO:0000259" key="2">
    <source>
        <dbReference type="PROSITE" id="PS50235"/>
    </source>
</evidence>
<dbReference type="EMBL" id="CAJNOO010000059">
    <property type="protein sequence ID" value="CAF0776942.1"/>
    <property type="molecule type" value="Genomic_DNA"/>
</dbReference>
<evidence type="ECO:0000256" key="1">
    <source>
        <dbReference type="SAM" id="Phobius"/>
    </source>
</evidence>
<feature type="transmembrane region" description="Helical" evidence="1">
    <location>
        <begin position="676"/>
        <end position="694"/>
    </location>
</feature>
<feature type="transmembrane region" description="Helical" evidence="1">
    <location>
        <begin position="526"/>
        <end position="544"/>
    </location>
</feature>
<dbReference type="SUPFAM" id="SSF54001">
    <property type="entry name" value="Cysteine proteinases"/>
    <property type="match status" value="1"/>
</dbReference>
<keyword evidence="1" id="KW-0812">Transmembrane</keyword>
<dbReference type="GO" id="GO:0016579">
    <property type="term" value="P:protein deubiquitination"/>
    <property type="evidence" value="ECO:0007669"/>
    <property type="project" value="InterPro"/>
</dbReference>
<dbReference type="InterPro" id="IPR001394">
    <property type="entry name" value="Peptidase_C19_UCH"/>
</dbReference>